<feature type="compositionally biased region" description="Basic and acidic residues" evidence="1">
    <location>
        <begin position="147"/>
        <end position="160"/>
    </location>
</feature>
<sequence>MFGSVDQSVYEAVSMEFLTNLESEGKGVMRSKIRTAFRCKVGVMPEPKVSHNNAASAAMSDILRFISGRIGDYEKQQTIKDWTDKVMKEIPHFMYTMFGRTRKHVARYLAIELNRVEKLDGFSLMEKLQLAFMRMEVYKNMSKKRKERDQHDGEDERPMEGEEVPNQDNLKCLLKNLARLLLKNSISKHAWQETGEVSSASNCTDFQARRLGIKYKTADGTTKYVHTCNGTALPSTRTLISVLETFQNVSVLKDKKGIGELPDPLRKRIATWRPTSVPAGKISRLNISQQG</sequence>
<feature type="region of interest" description="Disordered" evidence="1">
    <location>
        <begin position="142"/>
        <end position="164"/>
    </location>
</feature>
<evidence type="ECO:0000256" key="1">
    <source>
        <dbReference type="SAM" id="MobiDB-lite"/>
    </source>
</evidence>
<dbReference type="PANTHER" id="PTHR11778">
    <property type="entry name" value="SERYL-TRNA SYNTHETASE"/>
    <property type="match status" value="1"/>
</dbReference>
<evidence type="ECO:0000313" key="2">
    <source>
        <dbReference type="EMBL" id="UMM29639.1"/>
    </source>
</evidence>
<dbReference type="GO" id="GO:0004828">
    <property type="term" value="F:serine-tRNA ligase activity"/>
    <property type="evidence" value="ECO:0007669"/>
    <property type="project" value="InterPro"/>
</dbReference>
<dbReference type="GO" id="GO:0006434">
    <property type="term" value="P:seryl-tRNA aminoacylation"/>
    <property type="evidence" value="ECO:0007669"/>
    <property type="project" value="InterPro"/>
</dbReference>
<evidence type="ECO:0000313" key="3">
    <source>
        <dbReference type="Proteomes" id="UP000829354"/>
    </source>
</evidence>
<dbReference type="Proteomes" id="UP000829354">
    <property type="component" value="Chromosome IV"/>
</dbReference>
<dbReference type="Gene3D" id="3.30.930.10">
    <property type="entry name" value="Bira Bifunctional Protein, Domain 2"/>
    <property type="match status" value="1"/>
</dbReference>
<name>A0AAE9EVK6_CAEBR</name>
<organism evidence="2 3">
    <name type="scientific">Caenorhabditis briggsae</name>
    <dbReference type="NCBI Taxonomy" id="6238"/>
    <lineage>
        <taxon>Eukaryota</taxon>
        <taxon>Metazoa</taxon>
        <taxon>Ecdysozoa</taxon>
        <taxon>Nematoda</taxon>
        <taxon>Chromadorea</taxon>
        <taxon>Rhabditida</taxon>
        <taxon>Rhabditina</taxon>
        <taxon>Rhabditomorpha</taxon>
        <taxon>Rhabditoidea</taxon>
        <taxon>Rhabditidae</taxon>
        <taxon>Peloderinae</taxon>
        <taxon>Caenorhabditis</taxon>
    </lineage>
</organism>
<dbReference type="AlphaFoldDB" id="A0AAE9EVK6"/>
<accession>A0AAE9EVK6</accession>
<gene>
    <name evidence="2" type="ORF">L5515_011899</name>
</gene>
<dbReference type="InterPro" id="IPR045864">
    <property type="entry name" value="aa-tRNA-synth_II/BPL/LPL"/>
</dbReference>
<dbReference type="SUPFAM" id="SSF55681">
    <property type="entry name" value="Class II aaRS and biotin synthetases"/>
    <property type="match status" value="1"/>
</dbReference>
<reference evidence="2 3" key="1">
    <citation type="submission" date="2022-04" db="EMBL/GenBank/DDBJ databases">
        <title>Chromosome-level reference genomes for two strains of Caenorhabditis briggsae: an improved platform for comparative genomics.</title>
        <authorList>
            <person name="Stevens L."/>
            <person name="Andersen E."/>
        </authorList>
    </citation>
    <scope>NUCLEOTIDE SEQUENCE [LARGE SCALE GENOMIC DNA]</scope>
    <source>
        <strain evidence="2">VX34</strain>
        <tissue evidence="2">Whole-organism</tissue>
    </source>
</reference>
<protein>
    <submittedName>
        <fullName evidence="2">Uncharacterized protein</fullName>
    </submittedName>
</protein>
<proteinExistence type="predicted"/>
<keyword evidence="3" id="KW-1185">Reference proteome</keyword>
<dbReference type="InterPro" id="IPR002317">
    <property type="entry name" value="Ser-tRNA-ligase_type_1"/>
</dbReference>
<dbReference type="EMBL" id="CP092623">
    <property type="protein sequence ID" value="UMM29639.1"/>
    <property type="molecule type" value="Genomic_DNA"/>
</dbReference>
<dbReference type="GO" id="GO:0005524">
    <property type="term" value="F:ATP binding"/>
    <property type="evidence" value="ECO:0007669"/>
    <property type="project" value="InterPro"/>
</dbReference>